<accession>A0L466</accession>
<keyword evidence="10" id="KW-0547">Nucleotide-binding</keyword>
<dbReference type="InterPro" id="IPR011006">
    <property type="entry name" value="CheY-like_superfamily"/>
</dbReference>
<dbReference type="Gene3D" id="3.40.50.2300">
    <property type="match status" value="1"/>
</dbReference>
<evidence type="ECO:0000256" key="3">
    <source>
        <dbReference type="ARBA" id="ARBA00012438"/>
    </source>
</evidence>
<dbReference type="Pfam" id="PF02518">
    <property type="entry name" value="HATPase_c"/>
    <property type="match status" value="1"/>
</dbReference>
<dbReference type="SUPFAM" id="SSF55874">
    <property type="entry name" value="ATPase domain of HSP90 chaperone/DNA topoisomerase II/histidine kinase"/>
    <property type="match status" value="1"/>
</dbReference>
<reference evidence="21 22" key="2">
    <citation type="journal article" date="2012" name="Int. J. Syst. Evol. Microbiol.">
        <title>Magnetococcus marinus gen. nov., sp. nov., a marine, magnetotactic bacterium that represents a novel lineage (Magnetococcaceae fam. nov.; Magnetococcales ord. nov.) at the base of the Alphaproteobacteria.</title>
        <authorList>
            <person name="Bazylinski D.A."/>
            <person name="Williams T.J."/>
            <person name="Lefevre C.T."/>
            <person name="Berg R.J."/>
            <person name="Zhang C.L."/>
            <person name="Bowser S.S."/>
            <person name="Dean A.J."/>
            <person name="Beveridge T.J."/>
        </authorList>
    </citation>
    <scope>NUCLEOTIDE SEQUENCE [LARGE SCALE GENOMIC DNA]</scope>
    <source>
        <strain evidence="22">ATCC BAA-1437 / JCM 17883 / MC-1</strain>
    </source>
</reference>
<dbReference type="InterPro" id="IPR000700">
    <property type="entry name" value="PAS-assoc_C"/>
</dbReference>
<evidence type="ECO:0000256" key="5">
    <source>
        <dbReference type="ARBA" id="ARBA00022519"/>
    </source>
</evidence>
<keyword evidence="4" id="KW-1003">Cell membrane</keyword>
<dbReference type="AlphaFoldDB" id="A0L466"/>
<dbReference type="Pfam" id="PF08447">
    <property type="entry name" value="PAS_3"/>
    <property type="match status" value="1"/>
</dbReference>
<keyword evidence="13 16" id="KW-0472">Membrane</keyword>
<feature type="transmembrane region" description="Helical" evidence="16">
    <location>
        <begin position="121"/>
        <end position="145"/>
    </location>
</feature>
<keyword evidence="7" id="KW-0808">Transferase</keyword>
<dbReference type="Gene3D" id="1.10.287.130">
    <property type="match status" value="1"/>
</dbReference>
<evidence type="ECO:0000256" key="15">
    <source>
        <dbReference type="SAM" id="Coils"/>
    </source>
</evidence>
<dbReference type="EMBL" id="CP000471">
    <property type="protein sequence ID" value="ABK42759.1"/>
    <property type="molecule type" value="Genomic_DNA"/>
</dbReference>
<feature type="transmembrane region" description="Helical" evidence="16">
    <location>
        <begin position="236"/>
        <end position="254"/>
    </location>
</feature>
<evidence type="ECO:0000256" key="13">
    <source>
        <dbReference type="ARBA" id="ARBA00023136"/>
    </source>
</evidence>
<feature type="coiled-coil region" evidence="15">
    <location>
        <begin position="578"/>
        <end position="605"/>
    </location>
</feature>
<dbReference type="KEGG" id="mgm:Mmc1_0232"/>
<comment type="catalytic activity">
    <reaction evidence="1">
        <text>ATP + protein L-histidine = ADP + protein N-phospho-L-histidine.</text>
        <dbReference type="EC" id="2.7.13.3"/>
    </reaction>
</comment>
<dbReference type="Gene3D" id="3.30.565.10">
    <property type="entry name" value="Histidine kinase-like ATPase, C-terminal domain"/>
    <property type="match status" value="1"/>
</dbReference>
<dbReference type="FunFam" id="3.30.565.10:FF:000010">
    <property type="entry name" value="Sensor histidine kinase RcsC"/>
    <property type="match status" value="1"/>
</dbReference>
<dbReference type="CDD" id="cd00130">
    <property type="entry name" value="PAS"/>
    <property type="match status" value="2"/>
</dbReference>
<comment type="subcellular location">
    <subcellularLocation>
        <location evidence="2">Cell inner membrane</location>
        <topology evidence="2">Multi-pass membrane protein</topology>
    </subcellularLocation>
</comment>
<dbReference type="SMART" id="SM00086">
    <property type="entry name" value="PAC"/>
    <property type="match status" value="2"/>
</dbReference>
<dbReference type="SUPFAM" id="SSF52172">
    <property type="entry name" value="CheY-like"/>
    <property type="match status" value="1"/>
</dbReference>
<dbReference type="HOGENOM" id="CLU_000445_114_15_5"/>
<gene>
    <name evidence="21" type="ordered locus">Mmc1_0232</name>
</gene>
<feature type="domain" description="Histidine kinase" evidence="17">
    <location>
        <begin position="742"/>
        <end position="964"/>
    </location>
</feature>
<dbReference type="PROSITE" id="PS50109">
    <property type="entry name" value="HIS_KIN"/>
    <property type="match status" value="1"/>
</dbReference>
<evidence type="ECO:0000313" key="21">
    <source>
        <dbReference type="EMBL" id="ABK42759.1"/>
    </source>
</evidence>
<dbReference type="InterPro" id="IPR003661">
    <property type="entry name" value="HisK_dim/P_dom"/>
</dbReference>
<evidence type="ECO:0000256" key="7">
    <source>
        <dbReference type="ARBA" id="ARBA00022679"/>
    </source>
</evidence>
<evidence type="ECO:0000259" key="19">
    <source>
        <dbReference type="PROSITE" id="PS50112"/>
    </source>
</evidence>
<dbReference type="CDD" id="cd17546">
    <property type="entry name" value="REC_hyHK_CKI1_RcsC-like"/>
    <property type="match status" value="1"/>
</dbReference>
<evidence type="ECO:0000259" key="20">
    <source>
        <dbReference type="PROSITE" id="PS50113"/>
    </source>
</evidence>
<keyword evidence="8 16" id="KW-0812">Transmembrane</keyword>
<dbReference type="GO" id="GO:0000155">
    <property type="term" value="F:phosphorelay sensor kinase activity"/>
    <property type="evidence" value="ECO:0007669"/>
    <property type="project" value="InterPro"/>
</dbReference>
<dbReference type="SMART" id="SM00388">
    <property type="entry name" value="HisKA"/>
    <property type="match status" value="1"/>
</dbReference>
<proteinExistence type="predicted"/>
<dbReference type="Pfam" id="PF05231">
    <property type="entry name" value="MASE1"/>
    <property type="match status" value="1"/>
</dbReference>
<dbReference type="eggNOG" id="COG4191">
    <property type="taxonomic scope" value="Bacteria"/>
</dbReference>
<dbReference type="Pfam" id="PF08448">
    <property type="entry name" value="PAS_4"/>
    <property type="match status" value="2"/>
</dbReference>
<feature type="transmembrane region" description="Helical" evidence="16">
    <location>
        <begin position="157"/>
        <end position="180"/>
    </location>
</feature>
<dbReference type="InterPro" id="IPR013656">
    <property type="entry name" value="PAS_4"/>
</dbReference>
<feature type="domain" description="Response regulatory" evidence="18">
    <location>
        <begin position="989"/>
        <end position="1108"/>
    </location>
</feature>
<evidence type="ECO:0000256" key="10">
    <source>
        <dbReference type="ARBA" id="ARBA00022741"/>
    </source>
</evidence>
<keyword evidence="6 14" id="KW-0597">Phosphoprotein</keyword>
<dbReference type="PROSITE" id="PS50112">
    <property type="entry name" value="PAS"/>
    <property type="match status" value="2"/>
</dbReference>
<dbReference type="EC" id="2.7.13.3" evidence="3"/>
<feature type="transmembrane region" description="Helical" evidence="16">
    <location>
        <begin position="192"/>
        <end position="209"/>
    </location>
</feature>
<feature type="domain" description="PAC" evidence="20">
    <location>
        <begin position="672"/>
        <end position="724"/>
    </location>
</feature>
<dbReference type="SMART" id="SM00091">
    <property type="entry name" value="PAS"/>
    <property type="match status" value="3"/>
</dbReference>
<dbReference type="InterPro" id="IPR001789">
    <property type="entry name" value="Sig_transdc_resp-reg_receiver"/>
</dbReference>
<dbReference type="InterPro" id="IPR013655">
    <property type="entry name" value="PAS_fold_3"/>
</dbReference>
<dbReference type="Pfam" id="PF00072">
    <property type="entry name" value="Response_reg"/>
    <property type="match status" value="1"/>
</dbReference>
<feature type="domain" description="PAS" evidence="19">
    <location>
        <begin position="363"/>
        <end position="408"/>
    </location>
</feature>
<evidence type="ECO:0000259" key="17">
    <source>
        <dbReference type="PROSITE" id="PS50109"/>
    </source>
</evidence>
<evidence type="ECO:0000256" key="11">
    <source>
        <dbReference type="ARBA" id="ARBA00022989"/>
    </source>
</evidence>
<dbReference type="InterPro" id="IPR036097">
    <property type="entry name" value="HisK_dim/P_sf"/>
</dbReference>
<dbReference type="Gene3D" id="3.30.450.20">
    <property type="entry name" value="PAS domain"/>
    <property type="match status" value="3"/>
</dbReference>
<keyword evidence="9" id="KW-0677">Repeat</keyword>
<dbReference type="InterPro" id="IPR003594">
    <property type="entry name" value="HATPase_dom"/>
</dbReference>
<dbReference type="SUPFAM" id="SSF47384">
    <property type="entry name" value="Homodimeric domain of signal transducing histidine kinase"/>
    <property type="match status" value="1"/>
</dbReference>
<evidence type="ECO:0000256" key="8">
    <source>
        <dbReference type="ARBA" id="ARBA00022692"/>
    </source>
</evidence>
<dbReference type="eggNOG" id="COG3447">
    <property type="taxonomic scope" value="Bacteria"/>
</dbReference>
<keyword evidence="22" id="KW-1185">Reference proteome</keyword>
<dbReference type="InterPro" id="IPR001610">
    <property type="entry name" value="PAC"/>
</dbReference>
<dbReference type="FunFam" id="2.10.70.100:FF:000001">
    <property type="entry name" value="Sensory transduction histidine kinase"/>
    <property type="match status" value="1"/>
</dbReference>
<evidence type="ECO:0000256" key="4">
    <source>
        <dbReference type="ARBA" id="ARBA00022475"/>
    </source>
</evidence>
<dbReference type="OrthoDB" id="9801651at2"/>
<dbReference type="RefSeq" id="WP_011711931.1">
    <property type="nucleotide sequence ID" value="NC_008576.1"/>
</dbReference>
<dbReference type="Proteomes" id="UP000002586">
    <property type="component" value="Chromosome"/>
</dbReference>
<dbReference type="PANTHER" id="PTHR45339">
    <property type="entry name" value="HYBRID SIGNAL TRANSDUCTION HISTIDINE KINASE J"/>
    <property type="match status" value="1"/>
</dbReference>
<evidence type="ECO:0000256" key="12">
    <source>
        <dbReference type="ARBA" id="ARBA00023012"/>
    </source>
</evidence>
<dbReference type="InterPro" id="IPR000014">
    <property type="entry name" value="PAS"/>
</dbReference>
<dbReference type="Gene3D" id="2.10.70.100">
    <property type="match status" value="1"/>
</dbReference>
<dbReference type="PRINTS" id="PR00344">
    <property type="entry name" value="BCTRLSENSOR"/>
</dbReference>
<feature type="transmembrane region" description="Helical" evidence="16">
    <location>
        <begin position="31"/>
        <end position="47"/>
    </location>
</feature>
<dbReference type="InterPro" id="IPR007895">
    <property type="entry name" value="MASE1"/>
</dbReference>
<evidence type="ECO:0000256" key="2">
    <source>
        <dbReference type="ARBA" id="ARBA00004429"/>
    </source>
</evidence>
<dbReference type="InterPro" id="IPR004358">
    <property type="entry name" value="Sig_transdc_His_kin-like_C"/>
</dbReference>
<dbReference type="PROSITE" id="PS50113">
    <property type="entry name" value="PAC"/>
    <property type="match status" value="2"/>
</dbReference>
<name>A0L466_MAGMM</name>
<evidence type="ECO:0000259" key="18">
    <source>
        <dbReference type="PROSITE" id="PS50110"/>
    </source>
</evidence>
<protein>
    <recommendedName>
        <fullName evidence="3">histidine kinase</fullName>
        <ecNumber evidence="3">2.7.13.3</ecNumber>
    </recommendedName>
</protein>
<dbReference type="PANTHER" id="PTHR45339:SF5">
    <property type="entry name" value="HISTIDINE KINASE"/>
    <property type="match status" value="1"/>
</dbReference>
<feature type="transmembrane region" description="Helical" evidence="16">
    <location>
        <begin position="52"/>
        <end position="69"/>
    </location>
</feature>
<dbReference type="CDD" id="cd00082">
    <property type="entry name" value="HisKA"/>
    <property type="match status" value="1"/>
</dbReference>
<dbReference type="PROSITE" id="PS50110">
    <property type="entry name" value="RESPONSE_REGULATORY"/>
    <property type="match status" value="1"/>
</dbReference>
<sequence>MSKLNEILMVAVVYFITARLGQLLAISPGNVTPVWLPSGICLAWVLLRGRHLWPGIFLGAFAGNIWAYFDTNTLSAILKSILAGSANGLGDVIAIVGAAWMINTISPATALFNNSKNTTIFLIYGGIIGPFISASIGIFGLLLTGNILPNDAFFSLITWWTGDAMGVLFITPVILELYHLKNIQTIRPNRDVILHFVLFLSITTTVFFLSSNQDPSIWIVFLAPMLVWATLRFSQVILFSELFILSTISIVATATQHGPLLILDDLASTLIHLQVFLGSVALSVFYLNSVNRELRASKHNLELNVIERTKDLQVLNSNLLKEIRSRQHAEDSLKESQKALLEAQNIAQVGNWTWTIETNTLSWTDEIYRIFGLIPQETPPTYQAFLSAIHPEDRLFVQNAVNQALEQLNTPYQVEHRIIRPNGDLRTVVELGRVERDQQGTPFRMIGTVQDITARKQTEALLLSSEIRFRSLFDSMNEGGALHAMVFNEHGNPIDYRILEVNKAYTEILGITKEQAEGRLATEIYGQTSPPYLELYNRVVKTGQSLRFETEYSPMVRNFEISVFSPGENQFATVFTDITERKKTLQKLNGALDELEKKSNFLQSLVQNLPDLIWMKDPEGVFLTCNPAFERFVGSQEQQIKGKTDYDFVDQKLADFFRMNDLLAIEKGGPVINQEWVTFAADGHKALLETTKTPMFDKQGRIIGVLGVAHDITATKQAEQDLIHAKEKAEAAYQAKSEFLATMSHEIRTPMNVIIGLSDILMETPIDHEQRDHLLRLQKANKTLLDLVDSILDLSRIEANQISLKQEPLNLALMVEETMSMMSIVADQKGLRLESQVTQATDDYWSLGDESRIRQILVNLIGNAVKFTEKGSIWVTLELFTDTLERTLVRLCVKDTGIGIGPEHLETIFDKFTQVDSSYARRYSGTGLGLAITRRIIQLMGGKVWVESNPSQGSLFCVELPFIPVQPIALKEDTTLQNDVNRSTNRPLRILLAEDSEDNQMLVQTYLRRTHHELVIVMDGQQAVDAACSKPFDLILMDIQMPIMDGYQATGIIRDDQHRHNKPHTPILALTAHALDEDVAKSLAAGCDGHLTKPIRKAKFLQCIERYQPITFLDES</sequence>
<organism evidence="21 22">
    <name type="scientific">Magnetococcus marinus (strain ATCC BAA-1437 / JCM 17883 / MC-1)</name>
    <dbReference type="NCBI Taxonomy" id="156889"/>
    <lineage>
        <taxon>Bacteria</taxon>
        <taxon>Pseudomonadati</taxon>
        <taxon>Pseudomonadota</taxon>
        <taxon>Magnetococcia</taxon>
        <taxon>Magnetococcales</taxon>
        <taxon>Magnetococcaceae</taxon>
        <taxon>Magnetococcus</taxon>
    </lineage>
</organism>
<dbReference type="InterPro" id="IPR036890">
    <property type="entry name" value="HATPase_C_sf"/>
</dbReference>
<dbReference type="SMART" id="SM00448">
    <property type="entry name" value="REC"/>
    <property type="match status" value="1"/>
</dbReference>
<keyword evidence="12" id="KW-0902">Two-component regulatory system</keyword>
<dbReference type="CDD" id="cd16922">
    <property type="entry name" value="HATPase_EvgS-ArcB-TorS-like"/>
    <property type="match status" value="1"/>
</dbReference>
<reference evidence="22" key="1">
    <citation type="journal article" date="2009" name="Appl. Environ. Microbiol.">
        <title>Complete genome sequence of the chemolithoautotrophic marine magnetotactic coccus strain MC-1.</title>
        <authorList>
            <person name="Schubbe S."/>
            <person name="Williams T.J."/>
            <person name="Xie G."/>
            <person name="Kiss H.E."/>
            <person name="Brettin T.S."/>
            <person name="Martinez D."/>
            <person name="Ross C.A."/>
            <person name="Schuler D."/>
            <person name="Cox B.L."/>
            <person name="Nealson K.H."/>
            <person name="Bazylinski D.A."/>
        </authorList>
    </citation>
    <scope>NUCLEOTIDE SEQUENCE [LARGE SCALE GENOMIC DNA]</scope>
    <source>
        <strain evidence="22">ATCC BAA-1437 / JCM 17883 / MC-1</strain>
    </source>
</reference>
<dbReference type="NCBIfam" id="TIGR00229">
    <property type="entry name" value="sensory_box"/>
    <property type="match status" value="2"/>
</dbReference>
<dbReference type="eggNOG" id="COG0784">
    <property type="taxonomic scope" value="Bacteria"/>
</dbReference>
<evidence type="ECO:0000256" key="16">
    <source>
        <dbReference type="SAM" id="Phobius"/>
    </source>
</evidence>
<keyword evidence="15" id="KW-0175">Coiled coil</keyword>
<evidence type="ECO:0000256" key="9">
    <source>
        <dbReference type="ARBA" id="ARBA00022737"/>
    </source>
</evidence>
<dbReference type="GO" id="GO:0005886">
    <property type="term" value="C:plasma membrane"/>
    <property type="evidence" value="ECO:0007669"/>
    <property type="project" value="UniProtKB-SubCell"/>
</dbReference>
<dbReference type="InterPro" id="IPR005467">
    <property type="entry name" value="His_kinase_dom"/>
</dbReference>
<feature type="transmembrane region" description="Helical" evidence="16">
    <location>
        <begin position="7"/>
        <end position="25"/>
    </location>
</feature>
<feature type="domain" description="PAS" evidence="19">
    <location>
        <begin position="598"/>
        <end position="668"/>
    </location>
</feature>
<feature type="modified residue" description="4-aspartylphosphate" evidence="14">
    <location>
        <position position="1038"/>
    </location>
</feature>
<dbReference type="SUPFAM" id="SSF55785">
    <property type="entry name" value="PYP-like sensor domain (PAS domain)"/>
    <property type="match status" value="3"/>
</dbReference>
<evidence type="ECO:0000313" key="22">
    <source>
        <dbReference type="Proteomes" id="UP000002586"/>
    </source>
</evidence>
<dbReference type="SMART" id="SM00387">
    <property type="entry name" value="HATPase_c"/>
    <property type="match status" value="1"/>
</dbReference>
<dbReference type="GO" id="GO:0000166">
    <property type="term" value="F:nucleotide binding"/>
    <property type="evidence" value="ECO:0007669"/>
    <property type="project" value="UniProtKB-KW"/>
</dbReference>
<evidence type="ECO:0000256" key="1">
    <source>
        <dbReference type="ARBA" id="ARBA00000085"/>
    </source>
</evidence>
<evidence type="ECO:0000256" key="14">
    <source>
        <dbReference type="PROSITE-ProRule" id="PRU00169"/>
    </source>
</evidence>
<feature type="transmembrane region" description="Helical" evidence="16">
    <location>
        <begin position="266"/>
        <end position="287"/>
    </location>
</feature>
<keyword evidence="5" id="KW-0997">Cell inner membrane</keyword>
<keyword evidence="21" id="KW-0418">Kinase</keyword>
<dbReference type="eggNOG" id="COG5002">
    <property type="taxonomic scope" value="Bacteria"/>
</dbReference>
<keyword evidence="11 16" id="KW-1133">Transmembrane helix</keyword>
<dbReference type="Pfam" id="PF00512">
    <property type="entry name" value="HisKA"/>
    <property type="match status" value="1"/>
</dbReference>
<dbReference type="STRING" id="156889.Mmc1_0232"/>
<feature type="domain" description="PAC" evidence="20">
    <location>
        <begin position="412"/>
        <end position="464"/>
    </location>
</feature>
<dbReference type="InterPro" id="IPR035965">
    <property type="entry name" value="PAS-like_dom_sf"/>
</dbReference>
<evidence type="ECO:0000256" key="6">
    <source>
        <dbReference type="ARBA" id="ARBA00022553"/>
    </source>
</evidence>